<evidence type="ECO:0000313" key="5">
    <source>
        <dbReference type="Proteomes" id="UP000641386"/>
    </source>
</evidence>
<dbReference type="SUPFAM" id="SSF81606">
    <property type="entry name" value="PP2C-like"/>
    <property type="match status" value="1"/>
</dbReference>
<proteinExistence type="predicted"/>
<dbReference type="InterPro" id="IPR052016">
    <property type="entry name" value="Bact_Sigma-Reg"/>
</dbReference>
<dbReference type="Proteomes" id="UP000641386">
    <property type="component" value="Unassembled WGS sequence"/>
</dbReference>
<dbReference type="Gene3D" id="3.60.40.10">
    <property type="entry name" value="PPM-type phosphatase domain"/>
    <property type="match status" value="1"/>
</dbReference>
<dbReference type="FunFam" id="3.60.40.10:FF:000058">
    <property type="entry name" value="Stage II sporulation protein E"/>
    <property type="match status" value="1"/>
</dbReference>
<accession>A0A918ZM39</accession>
<keyword evidence="2" id="KW-0472">Membrane</keyword>
<dbReference type="InterPro" id="IPR036457">
    <property type="entry name" value="PPM-type-like_dom_sf"/>
</dbReference>
<sequence>MRPPRPLRGRWGAALLSPVIFTVVVTALAFVTPRKISFSRLLTAAPALAASTWPVLPTVLLGGACILIMIALSLVYPDLGTWFTVGAIAAVTVAAAYACRVRIQREQAFVQLRLVADAAEKVLLRPLPHRVGSVEVESMYLAAAAQAHIGGDFYEALVTPYGVRLILGDVRGKGLPAVGAAAAVVNCFREAAYDEPSLEGIVRRLDASSTRHSCTFPAEESLEQFITVVLAEFPHQGGHIKLLNCGHPPPLLLRHGKLLVLDPTAASPCLNLAALIGSRYTTDTVACAPGDQLLFYTDGVIESRSPRGAFFSLQDWMRRHNAAGPKALLDRLHRDLLQHSGGGLDDDVAALAVRLSDRSTVP</sequence>
<organism evidence="4 5">
    <name type="scientific">Streptomyces spiralis</name>
    <dbReference type="NCBI Taxonomy" id="66376"/>
    <lineage>
        <taxon>Bacteria</taxon>
        <taxon>Bacillati</taxon>
        <taxon>Actinomycetota</taxon>
        <taxon>Actinomycetes</taxon>
        <taxon>Kitasatosporales</taxon>
        <taxon>Streptomycetaceae</taxon>
        <taxon>Streptomyces</taxon>
    </lineage>
</organism>
<dbReference type="AlphaFoldDB" id="A0A918ZM39"/>
<dbReference type="SMART" id="SM00331">
    <property type="entry name" value="PP2C_SIG"/>
    <property type="match status" value="1"/>
</dbReference>
<evidence type="ECO:0000313" key="4">
    <source>
        <dbReference type="EMBL" id="GHE58243.1"/>
    </source>
</evidence>
<dbReference type="InterPro" id="IPR001932">
    <property type="entry name" value="PPM-type_phosphatase-like_dom"/>
</dbReference>
<keyword evidence="1" id="KW-0378">Hydrolase</keyword>
<reference evidence="4" key="1">
    <citation type="journal article" date="2014" name="Int. J. Syst. Evol. Microbiol.">
        <title>Complete genome sequence of Corynebacterium casei LMG S-19264T (=DSM 44701T), isolated from a smear-ripened cheese.</title>
        <authorList>
            <consortium name="US DOE Joint Genome Institute (JGI-PGF)"/>
            <person name="Walter F."/>
            <person name="Albersmeier A."/>
            <person name="Kalinowski J."/>
            <person name="Ruckert C."/>
        </authorList>
    </citation>
    <scope>NUCLEOTIDE SEQUENCE</scope>
    <source>
        <strain evidence="4">JCM 3302</strain>
    </source>
</reference>
<dbReference type="PANTHER" id="PTHR43156">
    <property type="entry name" value="STAGE II SPORULATION PROTEIN E-RELATED"/>
    <property type="match status" value="1"/>
</dbReference>
<keyword evidence="2" id="KW-1133">Transmembrane helix</keyword>
<dbReference type="Pfam" id="PF07228">
    <property type="entry name" value="SpoIIE"/>
    <property type="match status" value="1"/>
</dbReference>
<evidence type="ECO:0000259" key="3">
    <source>
        <dbReference type="SMART" id="SM00331"/>
    </source>
</evidence>
<comment type="caution">
    <text evidence="4">The sequence shown here is derived from an EMBL/GenBank/DDBJ whole genome shotgun (WGS) entry which is preliminary data.</text>
</comment>
<name>A0A918ZM39_9ACTN</name>
<keyword evidence="2" id="KW-0812">Transmembrane</keyword>
<keyword evidence="5" id="KW-1185">Reference proteome</keyword>
<dbReference type="EMBL" id="BNBC01000003">
    <property type="protein sequence ID" value="GHE58243.1"/>
    <property type="molecule type" value="Genomic_DNA"/>
</dbReference>
<reference evidence="4" key="2">
    <citation type="submission" date="2020-09" db="EMBL/GenBank/DDBJ databases">
        <authorList>
            <person name="Sun Q."/>
            <person name="Ohkuma M."/>
        </authorList>
    </citation>
    <scope>NUCLEOTIDE SEQUENCE</scope>
    <source>
        <strain evidence="4">JCM 3302</strain>
    </source>
</reference>
<evidence type="ECO:0000256" key="2">
    <source>
        <dbReference type="SAM" id="Phobius"/>
    </source>
</evidence>
<feature type="transmembrane region" description="Helical" evidence="2">
    <location>
        <begin position="53"/>
        <end position="76"/>
    </location>
</feature>
<protein>
    <submittedName>
        <fullName evidence="4">Membrane protein</fullName>
    </submittedName>
</protein>
<dbReference type="PANTHER" id="PTHR43156:SF2">
    <property type="entry name" value="STAGE II SPORULATION PROTEIN E"/>
    <property type="match status" value="1"/>
</dbReference>
<gene>
    <name evidence="4" type="ORF">GCM10014715_09130</name>
</gene>
<evidence type="ECO:0000256" key="1">
    <source>
        <dbReference type="ARBA" id="ARBA00022801"/>
    </source>
</evidence>
<feature type="domain" description="PPM-type phosphatase" evidence="3">
    <location>
        <begin position="134"/>
        <end position="355"/>
    </location>
</feature>
<feature type="transmembrane region" description="Helical" evidence="2">
    <location>
        <begin position="12"/>
        <end position="32"/>
    </location>
</feature>
<dbReference type="GO" id="GO:0016791">
    <property type="term" value="F:phosphatase activity"/>
    <property type="evidence" value="ECO:0007669"/>
    <property type="project" value="TreeGrafter"/>
</dbReference>
<feature type="transmembrane region" description="Helical" evidence="2">
    <location>
        <begin position="82"/>
        <end position="99"/>
    </location>
</feature>